<dbReference type="EMBL" id="CM016554">
    <property type="protein sequence ID" value="TKW28108.1"/>
    <property type="molecule type" value="Genomic_DNA"/>
</dbReference>
<feature type="region of interest" description="Disordered" evidence="1">
    <location>
        <begin position="114"/>
        <end position="134"/>
    </location>
</feature>
<dbReference type="Gramene" id="TKW28108">
    <property type="protein sequence ID" value="TKW28108"/>
    <property type="gene ID" value="SEVIR_3G303600v2"/>
</dbReference>
<feature type="compositionally biased region" description="Acidic residues" evidence="1">
    <location>
        <begin position="119"/>
        <end position="134"/>
    </location>
</feature>
<proteinExistence type="predicted"/>
<protein>
    <submittedName>
        <fullName evidence="2">Uncharacterized protein</fullName>
    </submittedName>
</protein>
<name>A0A4U6VFC8_SETVI</name>
<feature type="region of interest" description="Disordered" evidence="1">
    <location>
        <begin position="1"/>
        <end position="21"/>
    </location>
</feature>
<evidence type="ECO:0000256" key="1">
    <source>
        <dbReference type="SAM" id="MobiDB-lite"/>
    </source>
</evidence>
<evidence type="ECO:0000313" key="2">
    <source>
        <dbReference type="EMBL" id="TKW28108.1"/>
    </source>
</evidence>
<evidence type="ECO:0000313" key="3">
    <source>
        <dbReference type="Proteomes" id="UP000298652"/>
    </source>
</evidence>
<reference evidence="2" key="1">
    <citation type="submission" date="2019-03" db="EMBL/GenBank/DDBJ databases">
        <title>WGS assembly of Setaria viridis.</title>
        <authorList>
            <person name="Huang P."/>
            <person name="Jenkins J."/>
            <person name="Grimwood J."/>
            <person name="Barry K."/>
            <person name="Healey A."/>
            <person name="Mamidi S."/>
            <person name="Sreedasyam A."/>
            <person name="Shu S."/>
            <person name="Feldman M."/>
            <person name="Wu J."/>
            <person name="Yu Y."/>
            <person name="Chen C."/>
            <person name="Johnson J."/>
            <person name="Rokhsar D."/>
            <person name="Baxter I."/>
            <person name="Schmutz J."/>
            <person name="Brutnell T."/>
            <person name="Kellogg E."/>
        </authorList>
    </citation>
    <scope>NUCLEOTIDE SEQUENCE [LARGE SCALE GENOMIC DNA]</scope>
</reference>
<dbReference type="OMA" id="DNIVAYQ"/>
<dbReference type="Proteomes" id="UP000298652">
    <property type="component" value="Chromosome 3"/>
</dbReference>
<gene>
    <name evidence="2" type="ORF">SEVIR_3G303600v2</name>
</gene>
<organism evidence="2 3">
    <name type="scientific">Setaria viridis</name>
    <name type="common">Green bristlegrass</name>
    <name type="synonym">Setaria italica subsp. viridis</name>
    <dbReference type="NCBI Taxonomy" id="4556"/>
    <lineage>
        <taxon>Eukaryota</taxon>
        <taxon>Viridiplantae</taxon>
        <taxon>Streptophyta</taxon>
        <taxon>Embryophyta</taxon>
        <taxon>Tracheophyta</taxon>
        <taxon>Spermatophyta</taxon>
        <taxon>Magnoliopsida</taxon>
        <taxon>Liliopsida</taxon>
        <taxon>Poales</taxon>
        <taxon>Poaceae</taxon>
        <taxon>PACMAD clade</taxon>
        <taxon>Panicoideae</taxon>
        <taxon>Panicodae</taxon>
        <taxon>Paniceae</taxon>
        <taxon>Cenchrinae</taxon>
        <taxon>Setaria</taxon>
    </lineage>
</organism>
<sequence length="134" mass="14916">MDDNGEAERVDGGRGGGGEILRRKKEMVEAYKAAEATELLGMNLTLAQAGVGETTTRKKKVIKKRLPQELIEYMIPTPHPIIGELLTDDQLAKHSKGFREAYTKSKVKSEKYNAKGYAEDEGEVTDDEEEMVEN</sequence>
<keyword evidence="3" id="KW-1185">Reference proteome</keyword>
<dbReference type="AlphaFoldDB" id="A0A4U6VFC8"/>
<feature type="compositionally biased region" description="Basic and acidic residues" evidence="1">
    <location>
        <begin position="1"/>
        <end position="12"/>
    </location>
</feature>
<accession>A0A4U6VFC8</accession>